<dbReference type="PANTHER" id="PTHR31891">
    <property type="entry name" value="FORMAMIDASE C869.04-RELATED"/>
    <property type="match status" value="1"/>
</dbReference>
<keyword evidence="2" id="KW-1185">Reference proteome</keyword>
<accession>A0A2U2BX34</accession>
<dbReference type="Gene3D" id="2.60.120.580">
    <property type="entry name" value="Acetamidase/Formamidase-like domains"/>
    <property type="match status" value="2"/>
</dbReference>
<protein>
    <submittedName>
        <fullName evidence="1">Acetamidase</fullName>
    </submittedName>
</protein>
<dbReference type="InterPro" id="IPR004304">
    <property type="entry name" value="FmdA_AmdA"/>
</dbReference>
<dbReference type="GO" id="GO:0016811">
    <property type="term" value="F:hydrolase activity, acting on carbon-nitrogen (but not peptide) bonds, in linear amides"/>
    <property type="evidence" value="ECO:0007669"/>
    <property type="project" value="InterPro"/>
</dbReference>
<dbReference type="Proteomes" id="UP000245168">
    <property type="component" value="Unassembled WGS sequence"/>
</dbReference>
<gene>
    <name evidence="1" type="ORF">DDZ18_02965</name>
</gene>
<dbReference type="AlphaFoldDB" id="A0A2U2BX34"/>
<proteinExistence type="predicted"/>
<dbReference type="SUPFAM" id="SSF141130">
    <property type="entry name" value="Acetamidase/Formamidase-like"/>
    <property type="match status" value="1"/>
</dbReference>
<dbReference type="Pfam" id="PF03069">
    <property type="entry name" value="FmdA_AmdA"/>
    <property type="match status" value="2"/>
</dbReference>
<dbReference type="EMBL" id="QEXV01000001">
    <property type="protein sequence ID" value="PWE18581.1"/>
    <property type="molecule type" value="Genomic_DNA"/>
</dbReference>
<name>A0A2U2BX34_9PROT</name>
<dbReference type="OrthoDB" id="9785236at2"/>
<sequence length="308" mass="31678">MGHTLHDHRHCDWDRDRAPALVVAPGEAVSLATLDASGGQLGPDSAPADVAAMDQDKVNPVNGPIAIDGAEPGDAIAVTLTDLETDGWGWTANIPGFGLLAGDFPHPVFWRWTIDRARGRGEAPGGIGWAPVKPFMGTIGLAPGAPGPHGIIPPYRTGGNMDCRKLVSGARLILPVEAAGGLVSAGDGHAAQGDGEVCGTAIETGMRLSVELELMKAAAPRAPVIETPAEAGPAAAEPRLVTTGVGPDLMDASRTAVRQMIDELTARRGLSAEAAYLMCSVCGDLSIAEIVDAPNWTVAFAFPLGRLG</sequence>
<dbReference type="PANTHER" id="PTHR31891:SF1">
    <property type="entry name" value="FORMAMIDASE C869.04-RELATED"/>
    <property type="match status" value="1"/>
</dbReference>
<evidence type="ECO:0000313" key="1">
    <source>
        <dbReference type="EMBL" id="PWE18581.1"/>
    </source>
</evidence>
<dbReference type="Gene3D" id="3.10.28.20">
    <property type="entry name" value="Acetamidase/Formamidase-like domains"/>
    <property type="match status" value="1"/>
</dbReference>
<dbReference type="RefSeq" id="WP_109251855.1">
    <property type="nucleotide sequence ID" value="NZ_QEXV01000001.1"/>
</dbReference>
<evidence type="ECO:0000313" key="2">
    <source>
        <dbReference type="Proteomes" id="UP000245168"/>
    </source>
</evidence>
<organism evidence="1 2">
    <name type="scientific">Marinicauda salina</name>
    <dbReference type="NCBI Taxonomy" id="2135793"/>
    <lineage>
        <taxon>Bacteria</taxon>
        <taxon>Pseudomonadati</taxon>
        <taxon>Pseudomonadota</taxon>
        <taxon>Alphaproteobacteria</taxon>
        <taxon>Maricaulales</taxon>
        <taxon>Maricaulaceae</taxon>
        <taxon>Marinicauda</taxon>
    </lineage>
</organism>
<reference evidence="2" key="1">
    <citation type="submission" date="2018-05" db="EMBL/GenBank/DDBJ databases">
        <authorList>
            <person name="Liu B.-T."/>
        </authorList>
    </citation>
    <scope>NUCLEOTIDE SEQUENCE [LARGE SCALE GENOMIC DNA]</scope>
    <source>
        <strain evidence="2">WD6-1</strain>
    </source>
</reference>
<comment type="caution">
    <text evidence="1">The sequence shown here is derived from an EMBL/GenBank/DDBJ whole genome shotgun (WGS) entry which is preliminary data.</text>
</comment>